<sequence length="198" mass="23379">MKAVEFYADEELIMAIREDRHLNNAISALYRQHAEKLSSFIMKYGASEEQAKDVFQDTVVAFIDTVRKGSYRPEAKIGTFLAAIAKNIWYNEVRKKERSDLRDKIFERGRDQVEEDASRHIQERELKQEMQKLLSKLDEPCRKILLLFYYENLSMKEIVSHLPYENEQVVRNKKYKCLQQFTGMVKKHPLLAGRIKTT</sequence>
<evidence type="ECO:0000256" key="5">
    <source>
        <dbReference type="ARBA" id="ARBA00023163"/>
    </source>
</evidence>
<proteinExistence type="inferred from homology"/>
<evidence type="ECO:0000256" key="1">
    <source>
        <dbReference type="ARBA" id="ARBA00010641"/>
    </source>
</evidence>
<dbReference type="InterPro" id="IPR007627">
    <property type="entry name" value="RNA_pol_sigma70_r2"/>
</dbReference>
<dbReference type="RefSeq" id="WP_039137420.1">
    <property type="nucleotide sequence ID" value="NZ_JSVC01000004.1"/>
</dbReference>
<accession>A0A0C1L850</accession>
<dbReference type="InterPro" id="IPR013324">
    <property type="entry name" value="RNA_pol_sigma_r3/r4-like"/>
</dbReference>
<organism evidence="7 8">
    <name type="scientific">Flavihumibacter solisilvae</name>
    <dbReference type="NCBI Taxonomy" id="1349421"/>
    <lineage>
        <taxon>Bacteria</taxon>
        <taxon>Pseudomonadati</taxon>
        <taxon>Bacteroidota</taxon>
        <taxon>Chitinophagia</taxon>
        <taxon>Chitinophagales</taxon>
        <taxon>Chitinophagaceae</taxon>
        <taxon>Flavihumibacter</taxon>
    </lineage>
</organism>
<keyword evidence="8" id="KW-1185">Reference proteome</keyword>
<evidence type="ECO:0000259" key="6">
    <source>
        <dbReference type="Pfam" id="PF04542"/>
    </source>
</evidence>
<comment type="caution">
    <text evidence="7">The sequence shown here is derived from an EMBL/GenBank/DDBJ whole genome shotgun (WGS) entry which is preliminary data.</text>
</comment>
<keyword evidence="4" id="KW-0238">DNA-binding</keyword>
<dbReference type="SUPFAM" id="SSF88946">
    <property type="entry name" value="Sigma2 domain of RNA polymerase sigma factors"/>
    <property type="match status" value="1"/>
</dbReference>
<keyword evidence="3" id="KW-0731">Sigma factor</keyword>
<evidence type="ECO:0000256" key="3">
    <source>
        <dbReference type="ARBA" id="ARBA00023082"/>
    </source>
</evidence>
<dbReference type="PANTHER" id="PTHR43133:SF8">
    <property type="entry name" value="RNA POLYMERASE SIGMA FACTOR HI_1459-RELATED"/>
    <property type="match status" value="1"/>
</dbReference>
<dbReference type="Gene3D" id="1.10.1740.10">
    <property type="match status" value="1"/>
</dbReference>
<dbReference type="STRING" id="1349421.OI18_03910"/>
<dbReference type="OrthoDB" id="1116697at2"/>
<dbReference type="InterPro" id="IPR036388">
    <property type="entry name" value="WH-like_DNA-bd_sf"/>
</dbReference>
<dbReference type="GO" id="GO:0006352">
    <property type="term" value="P:DNA-templated transcription initiation"/>
    <property type="evidence" value="ECO:0007669"/>
    <property type="project" value="InterPro"/>
</dbReference>
<protein>
    <submittedName>
        <fullName evidence="7">ECF subfamily RNA polymerase sigma-24 subunit</fullName>
    </submittedName>
</protein>
<dbReference type="InterPro" id="IPR013325">
    <property type="entry name" value="RNA_pol_sigma_r2"/>
</dbReference>
<dbReference type="Proteomes" id="UP000031408">
    <property type="component" value="Unassembled WGS sequence"/>
</dbReference>
<keyword evidence="2" id="KW-0805">Transcription regulation</keyword>
<dbReference type="NCBIfam" id="TIGR02937">
    <property type="entry name" value="sigma70-ECF"/>
    <property type="match status" value="1"/>
</dbReference>
<name>A0A0C1L850_9BACT</name>
<dbReference type="InterPro" id="IPR014284">
    <property type="entry name" value="RNA_pol_sigma-70_dom"/>
</dbReference>
<evidence type="ECO:0000313" key="8">
    <source>
        <dbReference type="Proteomes" id="UP000031408"/>
    </source>
</evidence>
<comment type="similarity">
    <text evidence="1">Belongs to the sigma-70 factor family. ECF subfamily.</text>
</comment>
<dbReference type="GO" id="GO:0003677">
    <property type="term" value="F:DNA binding"/>
    <property type="evidence" value="ECO:0007669"/>
    <property type="project" value="UniProtKB-KW"/>
</dbReference>
<dbReference type="PANTHER" id="PTHR43133">
    <property type="entry name" value="RNA POLYMERASE ECF-TYPE SIGMA FACTO"/>
    <property type="match status" value="1"/>
</dbReference>
<dbReference type="GO" id="GO:0016987">
    <property type="term" value="F:sigma factor activity"/>
    <property type="evidence" value="ECO:0007669"/>
    <property type="project" value="UniProtKB-KW"/>
</dbReference>
<feature type="domain" description="RNA polymerase sigma-70 region 2" evidence="6">
    <location>
        <begin position="29"/>
        <end position="98"/>
    </location>
</feature>
<evidence type="ECO:0000313" key="7">
    <source>
        <dbReference type="EMBL" id="KIC95791.1"/>
    </source>
</evidence>
<dbReference type="Gene3D" id="1.10.10.10">
    <property type="entry name" value="Winged helix-like DNA-binding domain superfamily/Winged helix DNA-binding domain"/>
    <property type="match status" value="1"/>
</dbReference>
<dbReference type="EMBL" id="JSVC01000004">
    <property type="protein sequence ID" value="KIC95791.1"/>
    <property type="molecule type" value="Genomic_DNA"/>
</dbReference>
<evidence type="ECO:0000256" key="2">
    <source>
        <dbReference type="ARBA" id="ARBA00023015"/>
    </source>
</evidence>
<dbReference type="InterPro" id="IPR039425">
    <property type="entry name" value="RNA_pol_sigma-70-like"/>
</dbReference>
<gene>
    <name evidence="7" type="ORF">OI18_03910</name>
</gene>
<reference evidence="7 8" key="1">
    <citation type="submission" date="2014-11" db="EMBL/GenBank/DDBJ databases">
        <title>Genome sequence of Flavihumibacter solisilvae 3-3.</title>
        <authorList>
            <person name="Zhou G."/>
            <person name="Li M."/>
            <person name="Wang G."/>
        </authorList>
    </citation>
    <scope>NUCLEOTIDE SEQUENCE [LARGE SCALE GENOMIC DNA]</scope>
    <source>
        <strain evidence="7 8">3-3</strain>
    </source>
</reference>
<dbReference type="AlphaFoldDB" id="A0A0C1L850"/>
<dbReference type="SUPFAM" id="SSF88659">
    <property type="entry name" value="Sigma3 and sigma4 domains of RNA polymerase sigma factors"/>
    <property type="match status" value="1"/>
</dbReference>
<evidence type="ECO:0000256" key="4">
    <source>
        <dbReference type="ARBA" id="ARBA00023125"/>
    </source>
</evidence>
<dbReference type="Pfam" id="PF04542">
    <property type="entry name" value="Sigma70_r2"/>
    <property type="match status" value="1"/>
</dbReference>
<keyword evidence="5" id="KW-0804">Transcription</keyword>